<dbReference type="PROSITE" id="PS50105">
    <property type="entry name" value="SAM_DOMAIN"/>
    <property type="match status" value="1"/>
</dbReference>
<dbReference type="Pfam" id="PF00536">
    <property type="entry name" value="SAM_1"/>
    <property type="match status" value="1"/>
</dbReference>
<organism evidence="3 4">
    <name type="scientific">Oryzias melastigma</name>
    <name type="common">Marine medaka</name>
    <dbReference type="NCBI Taxonomy" id="30732"/>
    <lineage>
        <taxon>Eukaryota</taxon>
        <taxon>Metazoa</taxon>
        <taxon>Chordata</taxon>
        <taxon>Craniata</taxon>
        <taxon>Vertebrata</taxon>
        <taxon>Euteleostomi</taxon>
        <taxon>Actinopterygii</taxon>
        <taxon>Neopterygii</taxon>
        <taxon>Teleostei</taxon>
        <taxon>Neoteleostei</taxon>
        <taxon>Acanthomorphata</taxon>
        <taxon>Ovalentaria</taxon>
        <taxon>Atherinomorphae</taxon>
        <taxon>Beloniformes</taxon>
        <taxon>Adrianichthyidae</taxon>
        <taxon>Oryziinae</taxon>
        <taxon>Oryzias</taxon>
    </lineage>
</organism>
<feature type="domain" description="SAM" evidence="2">
    <location>
        <begin position="11"/>
        <end position="76"/>
    </location>
</feature>
<accession>A0A834C5J1</accession>
<dbReference type="InterPro" id="IPR001660">
    <property type="entry name" value="SAM"/>
</dbReference>
<dbReference type="EMBL" id="WKFB01000489">
    <property type="protein sequence ID" value="KAF6721493.1"/>
    <property type="molecule type" value="Genomic_DNA"/>
</dbReference>
<protein>
    <recommendedName>
        <fullName evidence="2">SAM domain-containing protein</fullName>
    </recommendedName>
</protein>
<dbReference type="PANTHER" id="PTHR16155">
    <property type="entry name" value="DED DOMAIN-CONTAINING PROTEIN"/>
    <property type="match status" value="1"/>
</dbReference>
<evidence type="ECO:0000256" key="1">
    <source>
        <dbReference type="SAM" id="MobiDB-lite"/>
    </source>
</evidence>
<dbReference type="PANTHER" id="PTHR16155:SF3">
    <property type="entry name" value="STERILE ALPHA MOTIF DOMAIN-CONTAINING PROTEIN 9-LIKE"/>
    <property type="match status" value="1"/>
</dbReference>
<gene>
    <name evidence="3" type="ORF">FQA47_002131</name>
</gene>
<evidence type="ECO:0000313" key="4">
    <source>
        <dbReference type="Proteomes" id="UP000646548"/>
    </source>
</evidence>
<evidence type="ECO:0000259" key="2">
    <source>
        <dbReference type="PROSITE" id="PS50105"/>
    </source>
</evidence>
<dbReference type="SUPFAM" id="SSF47769">
    <property type="entry name" value="SAM/Pointed domain"/>
    <property type="match status" value="1"/>
</dbReference>
<dbReference type="GO" id="GO:0005737">
    <property type="term" value="C:cytoplasm"/>
    <property type="evidence" value="ECO:0007669"/>
    <property type="project" value="TreeGrafter"/>
</dbReference>
<sequence length="100" mass="11698">MEWHEQPYNNWTESDVGSWLKSIGIKEIYITKMTEEEVTGPVLSTIKREYLSSTIGMKSAQIEHLLEKRDELLKTNQPDTKKKGEFKGKRREKEVLVSSR</sequence>
<dbReference type="AlphaFoldDB" id="A0A834C5J1"/>
<proteinExistence type="predicted"/>
<comment type="caution">
    <text evidence="3">The sequence shown here is derived from an EMBL/GenBank/DDBJ whole genome shotgun (WGS) entry which is preliminary data.</text>
</comment>
<feature type="region of interest" description="Disordered" evidence="1">
    <location>
        <begin position="73"/>
        <end position="100"/>
    </location>
</feature>
<evidence type="ECO:0000313" key="3">
    <source>
        <dbReference type="EMBL" id="KAF6721493.1"/>
    </source>
</evidence>
<dbReference type="Gene3D" id="1.10.150.50">
    <property type="entry name" value="Transcription Factor, Ets-1"/>
    <property type="match status" value="1"/>
</dbReference>
<dbReference type="Proteomes" id="UP000646548">
    <property type="component" value="Unassembled WGS sequence"/>
</dbReference>
<dbReference type="InterPro" id="IPR013761">
    <property type="entry name" value="SAM/pointed_sf"/>
</dbReference>
<reference evidence="3" key="1">
    <citation type="journal article" name="BMC Genomics">
        <title>Long-read sequencing and de novo genome assembly of marine medaka (Oryzias melastigma).</title>
        <authorList>
            <person name="Liang P."/>
            <person name="Saqib H.S.A."/>
            <person name="Ni X."/>
            <person name="Shen Y."/>
        </authorList>
    </citation>
    <scope>NUCLEOTIDE SEQUENCE</scope>
    <source>
        <strain evidence="3">Bigg-433</strain>
    </source>
</reference>
<name>A0A834C5J1_ORYME</name>